<keyword evidence="3" id="KW-0201">Cytochrome c-type biogenesis</keyword>
<proteinExistence type="predicted"/>
<dbReference type="PANTHER" id="PTHR47870:SF1">
    <property type="entry name" value="CYTOCHROME C-TYPE BIOGENESIS PROTEIN CCMH"/>
    <property type="match status" value="1"/>
</dbReference>
<dbReference type="KEGG" id="pmaw:MACH26_32230"/>
<feature type="transmembrane region" description="Helical" evidence="6">
    <location>
        <begin position="94"/>
        <end position="112"/>
    </location>
</feature>
<sequence length="420" mass="46642">MTVFIVFAVALIVVFLGFVFMPFWFAKRTQNDTGISNPEVVKQRLSELEVEKREALLSISDFEEAVVETKLSLADELESDDEDPRAANQKTSKWLLFATAILPIVAAVWVYADINQVEELKQWQRVQNALPELGQKIVVQANNQVSREELAEFALALRTKLHTQKEDAVGWLLLGRVLTTLTDMQGAIAAFDKSLEIEPERPGTLFSYAQALLLTSDSDNIVRAQRVLEQLEQITPQDNNVAGLLAVAYTRNNAPEKAIAIWQRLQSSVAPDDPMYNTIQQQLAALQTGGSITESSADDGTELRVSVSIAPELQVNLDAMGFLFVFVQDADSENRMPVAVKKIPLTHKTQKEAISVVLSNQNAMLQDFNLSKIVNGRLIARLSKDENVASASGEFQGEMLVPIQHGQSKNYSLKIDEELM</sequence>
<gene>
    <name evidence="9" type="primary">ccmI</name>
    <name evidence="9" type="ORF">MACH26_32230</name>
</gene>
<evidence type="ECO:0000256" key="5">
    <source>
        <dbReference type="PROSITE-ProRule" id="PRU00339"/>
    </source>
</evidence>
<evidence type="ECO:0000256" key="4">
    <source>
        <dbReference type="ARBA" id="ARBA00022803"/>
    </source>
</evidence>
<keyword evidence="6" id="KW-0472">Membrane</keyword>
<dbReference type="InterPro" id="IPR056413">
    <property type="entry name" value="TPR_CcmH_CycH"/>
</dbReference>
<protein>
    <submittedName>
        <fullName evidence="9">C-type cytochrome biogenesis protein CcmI</fullName>
    </submittedName>
</protein>
<evidence type="ECO:0000259" key="8">
    <source>
        <dbReference type="Pfam" id="PF23914"/>
    </source>
</evidence>
<name>A0AA48HQA9_9ALTE</name>
<feature type="domain" description="Cytochrome c-type biogenesis protein H Ig-like" evidence="7">
    <location>
        <begin position="303"/>
        <end position="416"/>
    </location>
</feature>
<evidence type="ECO:0000256" key="6">
    <source>
        <dbReference type="SAM" id="Phobius"/>
    </source>
</evidence>
<accession>A0AA48HQA9</accession>
<dbReference type="GO" id="GO:0017004">
    <property type="term" value="P:cytochrome complex assembly"/>
    <property type="evidence" value="ECO:0007669"/>
    <property type="project" value="UniProtKB-KW"/>
</dbReference>
<reference evidence="9" key="1">
    <citation type="submission" date="2023-01" db="EMBL/GenBank/DDBJ databases">
        <title>Complete genome sequence of Planctobacterium marinum strain Dej080120_11.</title>
        <authorList>
            <person name="Ueki S."/>
            <person name="Maruyama F."/>
        </authorList>
    </citation>
    <scope>NUCLEOTIDE SEQUENCE</scope>
    <source>
        <strain evidence="9">Dej080120_11</strain>
    </source>
</reference>
<dbReference type="InterPro" id="IPR056412">
    <property type="entry name" value="Ig_CycH"/>
</dbReference>
<comment type="subcellular location">
    <subcellularLocation>
        <location evidence="1">Cell envelope</location>
    </subcellularLocation>
</comment>
<evidence type="ECO:0000259" key="7">
    <source>
        <dbReference type="Pfam" id="PF23892"/>
    </source>
</evidence>
<evidence type="ECO:0000256" key="1">
    <source>
        <dbReference type="ARBA" id="ARBA00004196"/>
    </source>
</evidence>
<feature type="transmembrane region" description="Helical" evidence="6">
    <location>
        <begin position="6"/>
        <end position="26"/>
    </location>
</feature>
<keyword evidence="10" id="KW-1185">Reference proteome</keyword>
<dbReference type="GO" id="GO:0030313">
    <property type="term" value="C:cell envelope"/>
    <property type="evidence" value="ECO:0007669"/>
    <property type="project" value="UniProtKB-SubCell"/>
</dbReference>
<dbReference type="Pfam" id="PF23914">
    <property type="entry name" value="TPR_CcmH_CycH"/>
    <property type="match status" value="1"/>
</dbReference>
<keyword evidence="4 5" id="KW-0802">TPR repeat</keyword>
<evidence type="ECO:0000256" key="2">
    <source>
        <dbReference type="ARBA" id="ARBA00022737"/>
    </source>
</evidence>
<dbReference type="SUPFAM" id="SSF48452">
    <property type="entry name" value="TPR-like"/>
    <property type="match status" value="1"/>
</dbReference>
<dbReference type="NCBIfam" id="TIGR03142">
    <property type="entry name" value="cytochro_ccmI"/>
    <property type="match status" value="1"/>
</dbReference>
<dbReference type="RefSeq" id="WP_338293795.1">
    <property type="nucleotide sequence ID" value="NZ_AP027272.1"/>
</dbReference>
<dbReference type="Gene3D" id="1.25.40.10">
    <property type="entry name" value="Tetratricopeptide repeat domain"/>
    <property type="match status" value="1"/>
</dbReference>
<organism evidence="9 10">
    <name type="scientific">Planctobacterium marinum</name>
    <dbReference type="NCBI Taxonomy" id="1631968"/>
    <lineage>
        <taxon>Bacteria</taxon>
        <taxon>Pseudomonadati</taxon>
        <taxon>Pseudomonadota</taxon>
        <taxon>Gammaproteobacteria</taxon>
        <taxon>Alteromonadales</taxon>
        <taxon>Alteromonadaceae</taxon>
        <taxon>Planctobacterium</taxon>
    </lineage>
</organism>
<dbReference type="PANTHER" id="PTHR47870">
    <property type="entry name" value="CYTOCHROME C-TYPE BIOGENESIS PROTEIN CCMH"/>
    <property type="match status" value="1"/>
</dbReference>
<feature type="domain" description="Cytochrome c-type biogenesis protein H TPR" evidence="8">
    <location>
        <begin position="120"/>
        <end position="276"/>
    </location>
</feature>
<dbReference type="Proteomes" id="UP001333710">
    <property type="component" value="Chromosome"/>
</dbReference>
<evidence type="ECO:0000313" key="9">
    <source>
        <dbReference type="EMBL" id="BDX07702.1"/>
    </source>
</evidence>
<dbReference type="PROSITE" id="PS50005">
    <property type="entry name" value="TPR"/>
    <property type="match status" value="1"/>
</dbReference>
<keyword evidence="2" id="KW-0677">Repeat</keyword>
<dbReference type="InterPro" id="IPR019734">
    <property type="entry name" value="TPR_rpt"/>
</dbReference>
<feature type="repeat" description="TPR" evidence="5">
    <location>
        <begin position="168"/>
        <end position="201"/>
    </location>
</feature>
<keyword evidence="6" id="KW-1133">Transmembrane helix</keyword>
<dbReference type="InterPro" id="IPR011990">
    <property type="entry name" value="TPR-like_helical_dom_sf"/>
</dbReference>
<dbReference type="EMBL" id="AP027272">
    <property type="protein sequence ID" value="BDX07702.1"/>
    <property type="molecule type" value="Genomic_DNA"/>
</dbReference>
<evidence type="ECO:0000256" key="3">
    <source>
        <dbReference type="ARBA" id="ARBA00022748"/>
    </source>
</evidence>
<keyword evidence="6" id="KW-0812">Transmembrane</keyword>
<dbReference type="InterPro" id="IPR051263">
    <property type="entry name" value="C-type_cytochrome_biogenesis"/>
</dbReference>
<dbReference type="Pfam" id="PF23892">
    <property type="entry name" value="Ig_CycH"/>
    <property type="match status" value="1"/>
</dbReference>
<dbReference type="InterPro" id="IPR017560">
    <property type="entry name" value="Cyt_c_biogenesis_CcmI"/>
</dbReference>
<evidence type="ECO:0000313" key="10">
    <source>
        <dbReference type="Proteomes" id="UP001333710"/>
    </source>
</evidence>
<dbReference type="AlphaFoldDB" id="A0AA48HQA9"/>